<accession>F2KQV3</accession>
<dbReference type="GO" id="GO:0003735">
    <property type="term" value="F:structural constituent of ribosome"/>
    <property type="evidence" value="ECO:0007669"/>
    <property type="project" value="InterPro"/>
</dbReference>
<evidence type="ECO:0000256" key="2">
    <source>
        <dbReference type="ARBA" id="ARBA00022980"/>
    </source>
</evidence>
<keyword evidence="7" id="KW-1185">Reference proteome</keyword>
<evidence type="ECO:0000313" key="7">
    <source>
        <dbReference type="Proteomes" id="UP000008136"/>
    </source>
</evidence>
<dbReference type="OrthoDB" id="65887at2157"/>
<dbReference type="HAMAP" id="MF_00629">
    <property type="entry name" value="Ribosomal_eL39"/>
    <property type="match status" value="1"/>
</dbReference>
<evidence type="ECO:0000256" key="5">
    <source>
        <dbReference type="HAMAP-Rule" id="MF_00629"/>
    </source>
</evidence>
<dbReference type="HOGENOM" id="CLU_181948_4_0_2"/>
<keyword evidence="3 5" id="KW-0687">Ribonucleoprotein</keyword>
<comment type="similarity">
    <text evidence="1 5">Belongs to the eukaryotic ribosomal protein eL39 family.</text>
</comment>
<dbReference type="eggNOG" id="arCOG04177">
    <property type="taxonomic scope" value="Archaea"/>
</dbReference>
<dbReference type="FunFam" id="1.10.1620.10:FF:000001">
    <property type="entry name" value="60S ribosomal protein-like L39"/>
    <property type="match status" value="1"/>
</dbReference>
<dbReference type="Gene3D" id="1.10.1620.10">
    <property type="entry name" value="Ribosomal protein L39e"/>
    <property type="match status" value="1"/>
</dbReference>
<dbReference type="InterPro" id="IPR023626">
    <property type="entry name" value="Ribosomal_eL39_dom_sf"/>
</dbReference>
<evidence type="ECO:0000256" key="4">
    <source>
        <dbReference type="ARBA" id="ARBA00035234"/>
    </source>
</evidence>
<dbReference type="GeneID" id="10394891"/>
<dbReference type="InterPro" id="IPR000077">
    <property type="entry name" value="Ribosomal_eL39"/>
</dbReference>
<gene>
    <name evidence="5" type="primary">rpl39e</name>
    <name evidence="6" type="ordered locus">Arcve_1762</name>
</gene>
<evidence type="ECO:0000256" key="3">
    <source>
        <dbReference type="ARBA" id="ARBA00023274"/>
    </source>
</evidence>
<dbReference type="RefSeq" id="WP_013684415.1">
    <property type="nucleotide sequence ID" value="NC_015320.1"/>
</dbReference>
<dbReference type="NCBIfam" id="NF002316">
    <property type="entry name" value="PRK01242.1"/>
    <property type="match status" value="1"/>
</dbReference>
<dbReference type="Pfam" id="PF00832">
    <property type="entry name" value="Ribosomal_L39"/>
    <property type="match status" value="1"/>
</dbReference>
<organism evidence="6 7">
    <name type="scientific">Archaeoglobus veneficus (strain DSM 11195 / SNP6)</name>
    <dbReference type="NCBI Taxonomy" id="693661"/>
    <lineage>
        <taxon>Archaea</taxon>
        <taxon>Methanobacteriati</taxon>
        <taxon>Methanobacteriota</taxon>
        <taxon>Archaeoglobi</taxon>
        <taxon>Archaeoglobales</taxon>
        <taxon>Archaeoglobaceae</taxon>
        <taxon>Archaeoglobus</taxon>
    </lineage>
</organism>
<evidence type="ECO:0000313" key="6">
    <source>
        <dbReference type="EMBL" id="AEA47759.1"/>
    </source>
</evidence>
<dbReference type="GO" id="GO:0005840">
    <property type="term" value="C:ribosome"/>
    <property type="evidence" value="ECO:0007669"/>
    <property type="project" value="UniProtKB-KW"/>
</dbReference>
<reference evidence="6 7" key="1">
    <citation type="submission" date="2011-03" db="EMBL/GenBank/DDBJ databases">
        <title>The complete genome of Archaeoglobus veneficus SNP6.</title>
        <authorList>
            <consortium name="US DOE Joint Genome Institute (JGI-PGF)"/>
            <person name="Lucas S."/>
            <person name="Copeland A."/>
            <person name="Lapidus A."/>
            <person name="Bruce D."/>
            <person name="Goodwin L."/>
            <person name="Pitluck S."/>
            <person name="Kyrpides N."/>
            <person name="Mavromatis K."/>
            <person name="Pagani I."/>
            <person name="Ivanova N."/>
            <person name="Mikhailova N."/>
            <person name="Lu M."/>
            <person name="Detter J.C."/>
            <person name="Tapia R."/>
            <person name="Han C."/>
            <person name="Land M."/>
            <person name="Hauser L."/>
            <person name="Markowitz V."/>
            <person name="Cheng J.-F."/>
            <person name="Hugenholtz P."/>
            <person name="Woyke T."/>
            <person name="Wu D."/>
            <person name="Spring S."/>
            <person name="Brambilla E."/>
            <person name="Klenk H.-P."/>
            <person name="Eisen J.A."/>
        </authorList>
    </citation>
    <scope>NUCLEOTIDE SEQUENCE [LARGE SCALE GENOMIC DNA]</scope>
    <source>
        <strain>SNP6</strain>
    </source>
</reference>
<protein>
    <recommendedName>
        <fullName evidence="4 5">Large ribosomal subunit protein eL39</fullName>
    </recommendedName>
</protein>
<proteinExistence type="inferred from homology"/>
<dbReference type="Proteomes" id="UP000008136">
    <property type="component" value="Chromosome"/>
</dbReference>
<dbReference type="SUPFAM" id="SSF48662">
    <property type="entry name" value="Ribosomal protein L39e"/>
    <property type="match status" value="1"/>
</dbReference>
<keyword evidence="2 5" id="KW-0689">Ribosomal protein</keyword>
<evidence type="ECO:0000256" key="1">
    <source>
        <dbReference type="ARBA" id="ARBA00009339"/>
    </source>
</evidence>
<dbReference type="GO" id="GO:0006412">
    <property type="term" value="P:translation"/>
    <property type="evidence" value="ECO:0007669"/>
    <property type="project" value="UniProtKB-UniRule"/>
</dbReference>
<sequence>MGKKTVGVKKRLAKFLKQNRRAPVWITLKTKRRVFGSPKRRNWRVTKLKV</sequence>
<dbReference type="GO" id="GO:1990904">
    <property type="term" value="C:ribonucleoprotein complex"/>
    <property type="evidence" value="ECO:0007669"/>
    <property type="project" value="UniProtKB-KW"/>
</dbReference>
<dbReference type="STRING" id="693661.Arcve_1762"/>
<dbReference type="EMBL" id="CP002588">
    <property type="protein sequence ID" value="AEA47759.1"/>
    <property type="molecule type" value="Genomic_DNA"/>
</dbReference>
<dbReference type="KEGG" id="ave:Arcve_1762"/>
<name>F2KQV3_ARCVS</name>
<dbReference type="AlphaFoldDB" id="F2KQV3"/>